<dbReference type="EMBL" id="HBUF01350570">
    <property type="protein sequence ID" value="CAG6713370.1"/>
    <property type="molecule type" value="Transcribed_RNA"/>
</dbReference>
<sequence>MFKAHAYSLIQEFANQTSVKPPIPNSKTDPRSIIVRALAPVAGVKLEDSSNDETQKTNRSSSPSYHDASEHSKASLQKSKSKSALNSTKQSDSSSSENAKKFLNIPQRDIPKQFTIRKFDSCENNSWAQSTSPDPMKRSGSPRGINSSDLSWGSSSEQEKSNQQNLNVENYSIGRMDSTQAMNSWWNELKPIQNESTQENNNMQGFSIRKMDSTHEPWWSTDEGKKSPQPPVNENLNKQPFSLRKMDSSDVPWWVEQQKQQHETPQLNQSVTDQTNDSAEINQFYINRTNLSDLDKPTESQWWSGDRANYPESGIGDTPSGEKCWWLEGNDQENDQQEGDVAMLDSYDRTSKKQYLIRKIESGERAWWVGQEGQQQQLRSSPQPPTITTTCPPDDIDPIEDEEEPLIEQLLASYRTHSPVVTDQYNFIGRHKNIDDLLGNEVPPPAAPVTPRSSDDEGEAYTDDKQPNLYELSVPDGSPYSTTLNHGSLHKLDDATIQLYKRSFNCIIYDHAVCTPIPFNILDSPDELRTARPWSIV</sequence>
<feature type="region of interest" description="Disordered" evidence="1">
    <location>
        <begin position="43"/>
        <end position="109"/>
    </location>
</feature>
<accession>A0A8D8XXT3</accession>
<name>A0A8D8XXT3_9HEMI</name>
<feature type="region of interest" description="Disordered" evidence="1">
    <location>
        <begin position="437"/>
        <end position="467"/>
    </location>
</feature>
<feature type="compositionally biased region" description="Basic and acidic residues" evidence="1">
    <location>
        <begin position="45"/>
        <end position="56"/>
    </location>
</feature>
<organism evidence="2">
    <name type="scientific">Cacopsylla melanoneura</name>
    <dbReference type="NCBI Taxonomy" id="428564"/>
    <lineage>
        <taxon>Eukaryota</taxon>
        <taxon>Metazoa</taxon>
        <taxon>Ecdysozoa</taxon>
        <taxon>Arthropoda</taxon>
        <taxon>Hexapoda</taxon>
        <taxon>Insecta</taxon>
        <taxon>Pterygota</taxon>
        <taxon>Neoptera</taxon>
        <taxon>Paraneoptera</taxon>
        <taxon>Hemiptera</taxon>
        <taxon>Sternorrhyncha</taxon>
        <taxon>Psylloidea</taxon>
        <taxon>Psyllidae</taxon>
        <taxon>Psyllinae</taxon>
        <taxon>Cacopsylla</taxon>
    </lineage>
</organism>
<proteinExistence type="predicted"/>
<evidence type="ECO:0000256" key="1">
    <source>
        <dbReference type="SAM" id="MobiDB-lite"/>
    </source>
</evidence>
<feature type="compositionally biased region" description="Low complexity" evidence="1">
    <location>
        <begin position="74"/>
        <end position="87"/>
    </location>
</feature>
<feature type="region of interest" description="Disordered" evidence="1">
    <location>
        <begin position="124"/>
        <end position="165"/>
    </location>
</feature>
<feature type="region of interest" description="Disordered" evidence="1">
    <location>
        <begin position="216"/>
        <end position="238"/>
    </location>
</feature>
<feature type="compositionally biased region" description="Polar residues" evidence="1">
    <location>
        <begin position="88"/>
        <end position="97"/>
    </location>
</feature>
<dbReference type="AlphaFoldDB" id="A0A8D8XXT3"/>
<evidence type="ECO:0000313" key="2">
    <source>
        <dbReference type="EMBL" id="CAG6713372.1"/>
    </source>
</evidence>
<feature type="compositionally biased region" description="Polar residues" evidence="1">
    <location>
        <begin position="124"/>
        <end position="133"/>
    </location>
</feature>
<dbReference type="EMBL" id="HBUF01350571">
    <property type="protein sequence ID" value="CAG6713372.1"/>
    <property type="molecule type" value="Transcribed_RNA"/>
</dbReference>
<protein>
    <submittedName>
        <fullName evidence="2">Uncharacterized protein</fullName>
    </submittedName>
</protein>
<feature type="compositionally biased region" description="Polar residues" evidence="1">
    <location>
        <begin position="144"/>
        <end position="153"/>
    </location>
</feature>
<reference evidence="2" key="1">
    <citation type="submission" date="2021-05" db="EMBL/GenBank/DDBJ databases">
        <authorList>
            <person name="Alioto T."/>
            <person name="Alioto T."/>
            <person name="Gomez Garrido J."/>
        </authorList>
    </citation>
    <scope>NUCLEOTIDE SEQUENCE</scope>
</reference>